<dbReference type="AlphaFoldDB" id="A0A7K3LQ86"/>
<reference evidence="2 3" key="1">
    <citation type="submission" date="2020-01" db="EMBL/GenBank/DDBJ databases">
        <title>Investigation of new actinobacteria for the biodesulphurisation of diesel fuel.</title>
        <authorList>
            <person name="Athi Narayanan S.M."/>
        </authorList>
    </citation>
    <scope>NUCLEOTIDE SEQUENCE [LARGE SCALE GENOMIC DNA]</scope>
    <source>
        <strain evidence="2 3">213E</strain>
    </source>
</reference>
<dbReference type="EMBL" id="JAADZU010000037">
    <property type="protein sequence ID" value="NDK90434.1"/>
    <property type="molecule type" value="Genomic_DNA"/>
</dbReference>
<feature type="region of interest" description="Disordered" evidence="1">
    <location>
        <begin position="45"/>
        <end position="78"/>
    </location>
</feature>
<dbReference type="Proteomes" id="UP000466307">
    <property type="component" value="Unassembled WGS sequence"/>
</dbReference>
<accession>A0A7K3LQ86</accession>
<sequence length="101" mass="10776">MISITAGCDTAHLDALEFRRGIEAAYAYLGALPIPWARHHAVSTLAEPPRDVGPPQHAAERGPGEASTTDVHDAESDLAASSYSRGYRAALHGFLRDGPRL</sequence>
<organism evidence="2 3">
    <name type="scientific">Gordonia desulfuricans</name>
    <dbReference type="NCBI Taxonomy" id="89051"/>
    <lineage>
        <taxon>Bacteria</taxon>
        <taxon>Bacillati</taxon>
        <taxon>Actinomycetota</taxon>
        <taxon>Actinomycetes</taxon>
        <taxon>Mycobacteriales</taxon>
        <taxon>Gordoniaceae</taxon>
        <taxon>Gordonia</taxon>
    </lineage>
</organism>
<evidence type="ECO:0000256" key="1">
    <source>
        <dbReference type="SAM" id="MobiDB-lite"/>
    </source>
</evidence>
<comment type="caution">
    <text evidence="2">The sequence shown here is derived from an EMBL/GenBank/DDBJ whole genome shotgun (WGS) entry which is preliminary data.</text>
</comment>
<keyword evidence="3" id="KW-1185">Reference proteome</keyword>
<dbReference type="RefSeq" id="WP_059036408.1">
    <property type="nucleotide sequence ID" value="NZ_JAADZU010000037.1"/>
</dbReference>
<gene>
    <name evidence="2" type="ORF">GYA93_12715</name>
</gene>
<evidence type="ECO:0000313" key="2">
    <source>
        <dbReference type="EMBL" id="NDK90434.1"/>
    </source>
</evidence>
<protein>
    <submittedName>
        <fullName evidence="2">Uncharacterized protein</fullName>
    </submittedName>
</protein>
<proteinExistence type="predicted"/>
<name>A0A7K3LQ86_9ACTN</name>
<evidence type="ECO:0000313" key="3">
    <source>
        <dbReference type="Proteomes" id="UP000466307"/>
    </source>
</evidence>